<dbReference type="InterPro" id="IPR043964">
    <property type="entry name" value="P-loop_TraG"/>
</dbReference>
<gene>
    <name evidence="2" type="ORF">DI628_08685</name>
</gene>
<dbReference type="PANTHER" id="PTHR38467:SF1">
    <property type="entry name" value="CONJUGATIVE TRANSFER: ASSEMBLY"/>
    <property type="match status" value="1"/>
</dbReference>
<dbReference type="AlphaFoldDB" id="A0A6N4RCZ3"/>
<organism evidence="2 3">
    <name type="scientific">Blastochloris viridis</name>
    <name type="common">Rhodopseudomonas viridis</name>
    <dbReference type="NCBI Taxonomy" id="1079"/>
    <lineage>
        <taxon>Bacteria</taxon>
        <taxon>Pseudomonadati</taxon>
        <taxon>Pseudomonadota</taxon>
        <taxon>Alphaproteobacteria</taxon>
        <taxon>Hyphomicrobiales</taxon>
        <taxon>Blastochloridaceae</taxon>
        <taxon>Blastochloris</taxon>
    </lineage>
</organism>
<dbReference type="SUPFAM" id="SSF52540">
    <property type="entry name" value="P-loop containing nucleoside triphosphate hydrolases"/>
    <property type="match status" value="1"/>
</dbReference>
<dbReference type="EMBL" id="VAFM01000002">
    <property type="protein sequence ID" value="TKW60950.1"/>
    <property type="molecule type" value="Genomic_DNA"/>
</dbReference>
<evidence type="ECO:0000259" key="1">
    <source>
        <dbReference type="Pfam" id="PF19044"/>
    </source>
</evidence>
<evidence type="ECO:0000313" key="2">
    <source>
        <dbReference type="EMBL" id="TKW60950.1"/>
    </source>
</evidence>
<accession>A0A6N4RCZ3</accession>
<feature type="domain" description="TraG P-loop" evidence="1">
    <location>
        <begin position="474"/>
        <end position="786"/>
    </location>
</feature>
<proteinExistence type="predicted"/>
<dbReference type="Proteomes" id="UP000320948">
    <property type="component" value="Unassembled WGS sequence"/>
</dbReference>
<reference evidence="2 3" key="1">
    <citation type="journal article" date="2017" name="Nat. Commun.">
        <title>In situ click chemistry generation of cyclooxygenase-2 inhibitors.</title>
        <authorList>
            <person name="Bhardwaj A."/>
            <person name="Kaur J."/>
            <person name="Wuest M."/>
            <person name="Wuest F."/>
        </authorList>
    </citation>
    <scope>NUCLEOTIDE SEQUENCE [LARGE SCALE GENOMIC DNA]</scope>
    <source>
        <strain evidence="2">S2_018_000_R2_106</strain>
    </source>
</reference>
<evidence type="ECO:0000313" key="3">
    <source>
        <dbReference type="Proteomes" id="UP000320948"/>
    </source>
</evidence>
<name>A0A6N4RCZ3_BLAVI</name>
<dbReference type="InterPro" id="IPR027417">
    <property type="entry name" value="P-loop_NTPase"/>
</dbReference>
<dbReference type="Gene3D" id="3.40.50.300">
    <property type="entry name" value="P-loop containing nucleotide triphosphate hydrolases"/>
    <property type="match status" value="2"/>
</dbReference>
<dbReference type="Pfam" id="PF19044">
    <property type="entry name" value="P-loop_TraG"/>
    <property type="match status" value="1"/>
</dbReference>
<protein>
    <recommendedName>
        <fullName evidence="1">TraG P-loop domain-containing protein</fullName>
    </recommendedName>
</protein>
<sequence>MDHKNTYTPPRPDQLAEQLPYFEFNEDESSQFYRFHLLKDGGLGICWKCPVPASYSYDDGYGSTTNEFRTFLESIPTDYEAQISILSHNNLVKPLQNYLEATPNLERARLLRQSRAEKIRDSGHRGYATSERGFTRLRESYMVISLRCPETVERYGLLKGAIEMTYQALALIVVSLGLDLSKLAGRFVKDLVKTAMVEFREAVLAAESTLNGMFEIHRMSLEELKEHYWQAYAPSYKDPAQRIVVDPLMPFDQQIFPLPIENGFDIIKVGEDYHGTIMLAMMPDSVIADYLGIIRRTLNSQTTFFCNLTSVNQTAEKVKLTLGAAMRKRVASAFNKEEAELYAQEASEVKTRLYSGRKIVRAMVGVMIHGKSREEVEDNLLRIASQFKKLSVVPDIEKTMGLQAFAYSWPLTWRNRFSAPFARTRRVMSDDITDLMPFHGHWGGHGRPYTRFEKQTPQALYVNRDGEISFFDHTSGDFMNWHYAITGTSGSGKSFAVTDLVLQLFSAGIEKQYLMTIKDDYDRFAETMGKLIIIDLDRKDVCINPFTGEISKHRLQQWTTTVELMIAKGDYEVTRVEQRLIEQVVQYAYDIVPPDDVLRPTWIQQAYLKFPYSDEESRQAGMSMAREIGSYCENGIYGHLFDGRPSFSEQDKLVVFNLQNVLNEKISDVIINAVFTMIDNVMYLGNRGEKKHLLCDEMVSMISSKGGAAVANQLKRAFRTYRSLNCMCGISSQNEEDLTTEVGQAIIGNITKRLILKPRREMIPMLMESLGLRAERHQSNIASLETRPGFYSEFYLMSPHGEVVCRLIPDKLTYALATTTPDDVAEMRRIKEETGCDWWQATVTFAERFPHGVRAARSASKARGV</sequence>
<dbReference type="InterPro" id="IPR053155">
    <property type="entry name" value="F-pilin_assembly_TraC"/>
</dbReference>
<dbReference type="PANTHER" id="PTHR38467">
    <property type="match status" value="1"/>
</dbReference>
<comment type="caution">
    <text evidence="2">The sequence shown here is derived from an EMBL/GenBank/DDBJ whole genome shotgun (WGS) entry which is preliminary data.</text>
</comment>